<dbReference type="AlphaFoldDB" id="A0A438BLI4"/>
<organism evidence="2 3">
    <name type="scientific">Vitis vinifera</name>
    <name type="common">Grape</name>
    <dbReference type="NCBI Taxonomy" id="29760"/>
    <lineage>
        <taxon>Eukaryota</taxon>
        <taxon>Viridiplantae</taxon>
        <taxon>Streptophyta</taxon>
        <taxon>Embryophyta</taxon>
        <taxon>Tracheophyta</taxon>
        <taxon>Spermatophyta</taxon>
        <taxon>Magnoliopsida</taxon>
        <taxon>eudicotyledons</taxon>
        <taxon>Gunneridae</taxon>
        <taxon>Pentapetalae</taxon>
        <taxon>rosids</taxon>
        <taxon>Vitales</taxon>
        <taxon>Vitaceae</taxon>
        <taxon>Viteae</taxon>
        <taxon>Vitis</taxon>
    </lineage>
</organism>
<evidence type="ECO:0000313" key="2">
    <source>
        <dbReference type="EMBL" id="RVW11788.1"/>
    </source>
</evidence>
<protein>
    <submittedName>
        <fullName evidence="2">Uncharacterized protein</fullName>
    </submittedName>
</protein>
<evidence type="ECO:0000313" key="3">
    <source>
        <dbReference type="Proteomes" id="UP000288805"/>
    </source>
</evidence>
<feature type="region of interest" description="Disordered" evidence="1">
    <location>
        <begin position="360"/>
        <end position="396"/>
    </location>
</feature>
<comment type="caution">
    <text evidence="2">The sequence shown here is derived from an EMBL/GenBank/DDBJ whole genome shotgun (WGS) entry which is preliminary data.</text>
</comment>
<reference evidence="2 3" key="1">
    <citation type="journal article" date="2018" name="PLoS Genet.">
        <title>Population sequencing reveals clonal diversity and ancestral inbreeding in the grapevine cultivar Chardonnay.</title>
        <authorList>
            <person name="Roach M.J."/>
            <person name="Johnson D.L."/>
            <person name="Bohlmann J."/>
            <person name="van Vuuren H.J."/>
            <person name="Jones S.J."/>
            <person name="Pretorius I.S."/>
            <person name="Schmidt S.A."/>
            <person name="Borneman A.R."/>
        </authorList>
    </citation>
    <scope>NUCLEOTIDE SEQUENCE [LARGE SCALE GENOMIC DNA]</scope>
    <source>
        <strain evidence="3">cv. Chardonnay</strain>
        <tissue evidence="2">Leaf</tissue>
    </source>
</reference>
<dbReference type="EMBL" id="QGNW01002732">
    <property type="protein sequence ID" value="RVW11788.1"/>
    <property type="molecule type" value="Genomic_DNA"/>
</dbReference>
<feature type="compositionally biased region" description="Polar residues" evidence="1">
    <location>
        <begin position="377"/>
        <end position="390"/>
    </location>
</feature>
<accession>A0A438BLI4</accession>
<proteinExistence type="predicted"/>
<gene>
    <name evidence="2" type="ORF">CK203_089770</name>
</gene>
<dbReference type="Proteomes" id="UP000288805">
    <property type="component" value="Unassembled WGS sequence"/>
</dbReference>
<evidence type="ECO:0000256" key="1">
    <source>
        <dbReference type="SAM" id="MobiDB-lite"/>
    </source>
</evidence>
<name>A0A438BLI4_VITVI</name>
<sequence length="396" mass="44501">MDVSLESKSLPSVGNSRKSYLQVTSQKLARGKLVHLHGRRSLALPNVGLSELKPLAKESQIPLGMTPEVVIRCPMVTRSPIEGNLDCRARSFHSELCFDTATFRLQPELKDSFHLLQRYHMEHLMTPRDFFYPRVALDFYQSMTTHQVRDSTFIHFTIDGRHGILGARHIAKALHIPYEPARPEDFRHWVQRRGVLLETLFRISEGFFFGPHHLIMAALLYFEEKVHMKKLLREDAIPLLFPRLLCQILEHLGYLTEPQLEHQGAPARLEHPKIPHPEQPEEPQSIEIPADITTPAPAVASIEPILEVAPSAPPVTPRTPPTQHTAILRQIQHHLGILLAPEHAIPIPPEPSQALPFIHHTMPSEEPTTGEAEASAPSIQASVAQPSSSHHPPATI</sequence>